<evidence type="ECO:0000313" key="10">
    <source>
        <dbReference type="EMBL" id="KAK4374781.1"/>
    </source>
</evidence>
<dbReference type="AlphaFoldDB" id="A0AAE1SU74"/>
<reference evidence="10" key="1">
    <citation type="submission" date="2023-12" db="EMBL/GenBank/DDBJ databases">
        <title>Genome assembly of Anisodus tanguticus.</title>
        <authorList>
            <person name="Wang Y.-J."/>
        </authorList>
    </citation>
    <scope>NUCLEOTIDE SEQUENCE</scope>
    <source>
        <strain evidence="10">KB-2021</strain>
        <tissue evidence="10">Leaf</tissue>
    </source>
</reference>
<proteinExistence type="inferred from homology"/>
<accession>A0AAE1SU74</accession>
<dbReference type="InterPro" id="IPR004316">
    <property type="entry name" value="SWEET_rpt"/>
</dbReference>
<dbReference type="PANTHER" id="PTHR10791:SF119">
    <property type="entry name" value="BIDIRECTIONAL SUGAR TRANSPORTER SWEET11-LIKE"/>
    <property type="match status" value="1"/>
</dbReference>
<keyword evidence="4" id="KW-0762">Sugar transport</keyword>
<keyword evidence="3" id="KW-0813">Transport</keyword>
<dbReference type="Gene3D" id="1.20.1280.290">
    <property type="match status" value="1"/>
</dbReference>
<dbReference type="EMBL" id="JAVYJV010000003">
    <property type="protein sequence ID" value="KAK4374781.1"/>
    <property type="molecule type" value="Genomic_DNA"/>
</dbReference>
<dbReference type="PANTHER" id="PTHR10791">
    <property type="entry name" value="RAG1-ACTIVATING PROTEIN 1"/>
    <property type="match status" value="1"/>
</dbReference>
<name>A0AAE1SU74_9SOLA</name>
<comment type="subcellular location">
    <subcellularLocation>
        <location evidence="1">Endomembrane system</location>
        <topology evidence="1">Multi-pass membrane protein</topology>
    </subcellularLocation>
</comment>
<evidence type="ECO:0000256" key="1">
    <source>
        <dbReference type="ARBA" id="ARBA00004127"/>
    </source>
</evidence>
<evidence type="ECO:0000313" key="11">
    <source>
        <dbReference type="Proteomes" id="UP001291623"/>
    </source>
</evidence>
<organism evidence="10 11">
    <name type="scientific">Anisodus tanguticus</name>
    <dbReference type="NCBI Taxonomy" id="243964"/>
    <lineage>
        <taxon>Eukaryota</taxon>
        <taxon>Viridiplantae</taxon>
        <taxon>Streptophyta</taxon>
        <taxon>Embryophyta</taxon>
        <taxon>Tracheophyta</taxon>
        <taxon>Spermatophyta</taxon>
        <taxon>Magnoliopsida</taxon>
        <taxon>eudicotyledons</taxon>
        <taxon>Gunneridae</taxon>
        <taxon>Pentapetalae</taxon>
        <taxon>asterids</taxon>
        <taxon>lamiids</taxon>
        <taxon>Solanales</taxon>
        <taxon>Solanaceae</taxon>
        <taxon>Solanoideae</taxon>
        <taxon>Hyoscyameae</taxon>
        <taxon>Anisodus</taxon>
    </lineage>
</organism>
<keyword evidence="11" id="KW-1185">Reference proteome</keyword>
<keyword evidence="5 9" id="KW-0812">Transmembrane</keyword>
<dbReference type="GO" id="GO:0012505">
    <property type="term" value="C:endomembrane system"/>
    <property type="evidence" value="ECO:0007669"/>
    <property type="project" value="UniProtKB-SubCell"/>
</dbReference>
<evidence type="ECO:0000256" key="3">
    <source>
        <dbReference type="ARBA" id="ARBA00022448"/>
    </source>
</evidence>
<evidence type="ECO:0000256" key="8">
    <source>
        <dbReference type="ARBA" id="ARBA00023136"/>
    </source>
</evidence>
<sequence length="146" mass="16636">MIETSQVKKLLKRNLREPHSLSTFEQNVVMWFFYGLLVKDINITIPNIFLFILGILQMVLYLICNKNEKAIIKEQKLSGNTKACCQFVDEKNKEFPELTEQQIIDIVKLGSLISSGKIHVAACLQDNICTATVEYTPTLQAEEAKN</sequence>
<evidence type="ECO:0000256" key="6">
    <source>
        <dbReference type="ARBA" id="ARBA00022737"/>
    </source>
</evidence>
<evidence type="ECO:0000256" key="5">
    <source>
        <dbReference type="ARBA" id="ARBA00022692"/>
    </source>
</evidence>
<dbReference type="InterPro" id="IPR047664">
    <property type="entry name" value="SWEET"/>
</dbReference>
<evidence type="ECO:0000256" key="7">
    <source>
        <dbReference type="ARBA" id="ARBA00022989"/>
    </source>
</evidence>
<keyword evidence="6" id="KW-0677">Repeat</keyword>
<dbReference type="Pfam" id="PF03083">
    <property type="entry name" value="MtN3_slv"/>
    <property type="match status" value="1"/>
</dbReference>
<comment type="caution">
    <text evidence="10">The sequence shown here is derived from an EMBL/GenBank/DDBJ whole genome shotgun (WGS) entry which is preliminary data.</text>
</comment>
<gene>
    <name evidence="10" type="ORF">RND71_005458</name>
</gene>
<keyword evidence="7 9" id="KW-1133">Transmembrane helix</keyword>
<feature type="transmembrane region" description="Helical" evidence="9">
    <location>
        <begin position="43"/>
        <end position="63"/>
    </location>
</feature>
<dbReference type="GO" id="GO:0051119">
    <property type="term" value="F:sugar transmembrane transporter activity"/>
    <property type="evidence" value="ECO:0007669"/>
    <property type="project" value="InterPro"/>
</dbReference>
<comment type="similarity">
    <text evidence="2">Belongs to the SWEET sugar transporter family.</text>
</comment>
<evidence type="ECO:0000256" key="9">
    <source>
        <dbReference type="SAM" id="Phobius"/>
    </source>
</evidence>
<dbReference type="Proteomes" id="UP001291623">
    <property type="component" value="Unassembled WGS sequence"/>
</dbReference>
<evidence type="ECO:0000256" key="2">
    <source>
        <dbReference type="ARBA" id="ARBA00007809"/>
    </source>
</evidence>
<keyword evidence="8 9" id="KW-0472">Membrane</keyword>
<protein>
    <submittedName>
        <fullName evidence="10">Uncharacterized protein</fullName>
    </submittedName>
</protein>
<dbReference type="GO" id="GO:0016020">
    <property type="term" value="C:membrane"/>
    <property type="evidence" value="ECO:0007669"/>
    <property type="project" value="InterPro"/>
</dbReference>
<evidence type="ECO:0000256" key="4">
    <source>
        <dbReference type="ARBA" id="ARBA00022597"/>
    </source>
</evidence>